<accession>A0ABT2GWQ2</accession>
<proteinExistence type="predicted"/>
<keyword evidence="1" id="KW-1133">Transmembrane helix</keyword>
<feature type="transmembrane region" description="Helical" evidence="1">
    <location>
        <begin position="56"/>
        <end position="79"/>
    </location>
</feature>
<gene>
    <name evidence="2" type="ORF">N1027_14405</name>
</gene>
<organism evidence="2 3">
    <name type="scientific">Herbiconiux aconitum</name>
    <dbReference type="NCBI Taxonomy" id="2970913"/>
    <lineage>
        <taxon>Bacteria</taxon>
        <taxon>Bacillati</taxon>
        <taxon>Actinomycetota</taxon>
        <taxon>Actinomycetes</taxon>
        <taxon>Micrococcales</taxon>
        <taxon>Microbacteriaceae</taxon>
        <taxon>Herbiconiux</taxon>
    </lineage>
</organism>
<comment type="caution">
    <text evidence="2">The sequence shown here is derived from an EMBL/GenBank/DDBJ whole genome shotgun (WGS) entry which is preliminary data.</text>
</comment>
<evidence type="ECO:0000256" key="1">
    <source>
        <dbReference type="SAM" id="Phobius"/>
    </source>
</evidence>
<reference evidence="2" key="1">
    <citation type="submission" date="2022-08" db="EMBL/GenBank/DDBJ databases">
        <authorList>
            <person name="Deng Y."/>
            <person name="Han X.-F."/>
            <person name="Zhang Y.-Q."/>
        </authorList>
    </citation>
    <scope>NUCLEOTIDE SEQUENCE</scope>
    <source>
        <strain evidence="2">CPCC 205763</strain>
    </source>
</reference>
<keyword evidence="1" id="KW-0472">Membrane</keyword>
<sequence>MNDEFPERELLRTIDPAPRAVSDGDRLRNLNEVLRRVEDARARPPRRPGPLLRGAFWLRIAVPVGLAAAAAAVVVPLAFPEGGGAPGIGVVQSAAIRVGTTTDAGVRILANTTVGSAQFLLGRRGDDIRSGASFRGSDPDDNWETFGAPREVASDDFTLVNPGNFPDAAPGGIATVTGQVGADVTGLDIRTHAGDVVAATIVDGYYIAAWEGRDFDGVDTLDAEFLLHLADGSTTRVPYAQASEEGAR</sequence>
<keyword evidence="1" id="KW-0812">Transmembrane</keyword>
<name>A0ABT2GWQ2_9MICO</name>
<protein>
    <submittedName>
        <fullName evidence="2">Uncharacterized protein</fullName>
    </submittedName>
</protein>
<keyword evidence="3" id="KW-1185">Reference proteome</keyword>
<evidence type="ECO:0000313" key="3">
    <source>
        <dbReference type="Proteomes" id="UP001165584"/>
    </source>
</evidence>
<dbReference type="EMBL" id="JANLCM010000002">
    <property type="protein sequence ID" value="MCS5719326.1"/>
    <property type="molecule type" value="Genomic_DNA"/>
</dbReference>
<dbReference type="RefSeq" id="WP_259508826.1">
    <property type="nucleotide sequence ID" value="NZ_JANLCM010000002.1"/>
</dbReference>
<evidence type="ECO:0000313" key="2">
    <source>
        <dbReference type="EMBL" id="MCS5719326.1"/>
    </source>
</evidence>
<dbReference type="Proteomes" id="UP001165584">
    <property type="component" value="Unassembled WGS sequence"/>
</dbReference>